<accession>A0ABU6IR03</accession>
<dbReference type="Gene3D" id="3.10.420.10">
    <property type="entry name" value="SecB-like"/>
    <property type="match status" value="1"/>
</dbReference>
<dbReference type="InterPro" id="IPR035958">
    <property type="entry name" value="SecB-like_sf"/>
</dbReference>
<dbReference type="Proteomes" id="UP001355298">
    <property type="component" value="Unassembled WGS sequence"/>
</dbReference>
<name>A0ABU6IR03_9FLAO</name>
<proteinExistence type="predicted"/>
<evidence type="ECO:0000313" key="1">
    <source>
        <dbReference type="EMBL" id="MEC4265456.1"/>
    </source>
</evidence>
<evidence type="ECO:0000313" key="2">
    <source>
        <dbReference type="Proteomes" id="UP001355298"/>
    </source>
</evidence>
<protein>
    <submittedName>
        <fullName evidence="1">Uncharacterized protein</fullName>
    </submittedName>
</protein>
<sequence length="150" mass="17351">MSKKKQHIDPSKIHIKHIEELFSEIDELDSSNDNKKIEIKVAHNSAYDVSQNGFLLGLQIVFESHEENNISECKFRYNFYFEVDNLSEMYSLNEDDFPVFQKLFVATLSGISYSTLRGIIMEKTSNTPWGTLILPVIDPSKILESWISQE</sequence>
<organism evidence="1 2">
    <name type="scientific">Flagellimonas halotolerans</name>
    <dbReference type="NCBI Taxonomy" id="3112164"/>
    <lineage>
        <taxon>Bacteria</taxon>
        <taxon>Pseudomonadati</taxon>
        <taxon>Bacteroidota</taxon>
        <taxon>Flavobacteriia</taxon>
        <taxon>Flavobacteriales</taxon>
        <taxon>Flavobacteriaceae</taxon>
        <taxon>Flagellimonas</taxon>
    </lineage>
</organism>
<comment type="caution">
    <text evidence="1">The sequence shown here is derived from an EMBL/GenBank/DDBJ whole genome shotgun (WGS) entry which is preliminary data.</text>
</comment>
<keyword evidence="2" id="KW-1185">Reference proteome</keyword>
<gene>
    <name evidence="1" type="ORF">VOP03_08875</name>
</gene>
<dbReference type="EMBL" id="JAYMGW010000006">
    <property type="protein sequence ID" value="MEC4265456.1"/>
    <property type="molecule type" value="Genomic_DNA"/>
</dbReference>
<dbReference type="RefSeq" id="WP_326278484.1">
    <property type="nucleotide sequence ID" value="NZ_JAYKYV010000006.1"/>
</dbReference>
<reference evidence="1 2" key="1">
    <citation type="submission" date="2024-01" db="EMBL/GenBank/DDBJ databases">
        <title>The strains designed SYSU M86414 and SYSU M84420 isolated from the marine sediment in San Sha City (Hainan Province, China).</title>
        <authorList>
            <person name="Guo D."/>
        </authorList>
    </citation>
    <scope>NUCLEOTIDE SEQUENCE [LARGE SCALE GENOMIC DNA]</scope>
    <source>
        <strain evidence="1 2">SYSU M84420</strain>
    </source>
</reference>